<evidence type="ECO:0000256" key="7">
    <source>
        <dbReference type="ARBA" id="ARBA00023128"/>
    </source>
</evidence>
<evidence type="ECO:0000256" key="5">
    <source>
        <dbReference type="ARBA" id="ARBA00022692"/>
    </source>
</evidence>
<evidence type="ECO:0000313" key="12">
    <source>
        <dbReference type="EMBL" id="CEJ59161.1"/>
    </source>
</evidence>
<name>A0A0F7TTN0_PENBI</name>
<accession>A0A0F7TTN0</accession>
<keyword evidence="6 11" id="KW-1133">Transmembrane helix</keyword>
<dbReference type="GO" id="GO:0042407">
    <property type="term" value="P:cristae formation"/>
    <property type="evidence" value="ECO:0007669"/>
    <property type="project" value="InterPro"/>
</dbReference>
<protein>
    <recommendedName>
        <fullName evidence="4 11">MICOS complex subunit MIC12</fullName>
    </recommendedName>
    <alternativeName>
        <fullName evidence="10 11">Altered inheritance of mitochondria protein 5, mitochondrial</fullName>
    </alternativeName>
    <alternativeName>
        <fullName evidence="9 11">Found in mitochondrial proteome protein 51</fullName>
    </alternativeName>
</protein>
<evidence type="ECO:0000256" key="8">
    <source>
        <dbReference type="ARBA" id="ARBA00023136"/>
    </source>
</evidence>
<dbReference type="GO" id="GO:0061617">
    <property type="term" value="C:MICOS complex"/>
    <property type="evidence" value="ECO:0007669"/>
    <property type="project" value="UniProtKB-UniRule"/>
</dbReference>
<keyword evidence="5 11" id="KW-0812">Transmembrane</keyword>
<comment type="subcellular location">
    <subcellularLocation>
        <location evidence="2">Membrane</location>
    </subcellularLocation>
    <subcellularLocation>
        <location evidence="11">Mitochondrion inner membrane</location>
        <topology evidence="11">Single-pass membrane protein</topology>
    </subcellularLocation>
</comment>
<evidence type="ECO:0000313" key="13">
    <source>
        <dbReference type="Proteomes" id="UP000042958"/>
    </source>
</evidence>
<keyword evidence="8 11" id="KW-0472">Membrane</keyword>
<comment type="similarity">
    <text evidence="3 11">Belongs to the MICOS complex subunit Mic12 family.</text>
</comment>
<dbReference type="GO" id="GO:0044284">
    <property type="term" value="C:mitochondrial crista junction"/>
    <property type="evidence" value="ECO:0007669"/>
    <property type="project" value="InterPro"/>
</dbReference>
<evidence type="ECO:0000256" key="9">
    <source>
        <dbReference type="ARBA" id="ARBA00032159"/>
    </source>
</evidence>
<dbReference type="Proteomes" id="UP000042958">
    <property type="component" value="Unassembled WGS sequence"/>
</dbReference>
<evidence type="ECO:0000256" key="3">
    <source>
        <dbReference type="ARBA" id="ARBA00009188"/>
    </source>
</evidence>
<dbReference type="InterPro" id="IPR031463">
    <property type="entry name" value="Mic12"/>
</dbReference>
<gene>
    <name evidence="12" type="ORF">PMG11_07796</name>
</gene>
<comment type="subunit">
    <text evidence="11">Component of the mitochondrial contact site and cristae organizing system (MICOS) complex.</text>
</comment>
<sequence length="124" mass="14641">MNFVSGFFSGFALTTSVLYITITVHRATRLEQRRQIREQVDQINWLAASAGAYDRRFFPENKSRTLEERKPQKEDQITIKDVLKHRWNQEVGNFARNAHGNRWESVKEAACRGWKDVTQWVKKD</sequence>
<comment type="function">
    <text evidence="1 11">Component of the MICOS complex, a large protein complex of the mitochondrial inner membrane that plays crucial roles in the maintenance of crista junctions, inner membrane architecture, and formation of contact sites to the outer membrane.</text>
</comment>
<keyword evidence="7 11" id="KW-0496">Mitochondrion</keyword>
<keyword evidence="11" id="KW-0999">Mitochondrion inner membrane</keyword>
<dbReference type="AlphaFoldDB" id="A0A0F7TTN0"/>
<feature type="transmembrane region" description="Helical" evidence="11">
    <location>
        <begin position="6"/>
        <end position="24"/>
    </location>
</feature>
<proteinExistence type="inferred from homology"/>
<dbReference type="EMBL" id="CDHK01000007">
    <property type="protein sequence ID" value="CEJ59161.1"/>
    <property type="molecule type" value="Genomic_DNA"/>
</dbReference>
<dbReference type="OrthoDB" id="4037694at2759"/>
<evidence type="ECO:0000256" key="11">
    <source>
        <dbReference type="RuleBase" id="RU363010"/>
    </source>
</evidence>
<dbReference type="Pfam" id="PF17050">
    <property type="entry name" value="AIM5"/>
    <property type="match status" value="1"/>
</dbReference>
<evidence type="ECO:0000256" key="10">
    <source>
        <dbReference type="ARBA" id="ARBA00032985"/>
    </source>
</evidence>
<evidence type="ECO:0000256" key="1">
    <source>
        <dbReference type="ARBA" id="ARBA00002689"/>
    </source>
</evidence>
<organism evidence="12 13">
    <name type="scientific">Penicillium brasilianum</name>
    <dbReference type="NCBI Taxonomy" id="104259"/>
    <lineage>
        <taxon>Eukaryota</taxon>
        <taxon>Fungi</taxon>
        <taxon>Dikarya</taxon>
        <taxon>Ascomycota</taxon>
        <taxon>Pezizomycotina</taxon>
        <taxon>Eurotiomycetes</taxon>
        <taxon>Eurotiomycetidae</taxon>
        <taxon>Eurotiales</taxon>
        <taxon>Aspergillaceae</taxon>
        <taxon>Penicillium</taxon>
    </lineage>
</organism>
<reference evidence="13" key="1">
    <citation type="journal article" date="2015" name="Genome Announc.">
        <title>Draft genome sequence of the fungus Penicillium brasilianum MG11.</title>
        <authorList>
            <person name="Horn F."/>
            <person name="Linde J."/>
            <person name="Mattern D.J."/>
            <person name="Walther G."/>
            <person name="Guthke R."/>
            <person name="Brakhage A.A."/>
            <person name="Valiante V."/>
        </authorList>
    </citation>
    <scope>NUCLEOTIDE SEQUENCE [LARGE SCALE GENOMIC DNA]</scope>
    <source>
        <strain evidence="13">MG11</strain>
    </source>
</reference>
<keyword evidence="13" id="KW-1185">Reference proteome</keyword>
<evidence type="ECO:0000256" key="2">
    <source>
        <dbReference type="ARBA" id="ARBA00004370"/>
    </source>
</evidence>
<evidence type="ECO:0000256" key="6">
    <source>
        <dbReference type="ARBA" id="ARBA00022989"/>
    </source>
</evidence>
<evidence type="ECO:0000256" key="4">
    <source>
        <dbReference type="ARBA" id="ARBA00018170"/>
    </source>
</evidence>